<protein>
    <submittedName>
        <fullName evidence="1">Uncharacterized protein</fullName>
    </submittedName>
</protein>
<organism evidence="1 2">
    <name type="scientific">Proteus terrae subsp. cibarius</name>
    <dbReference type="NCBI Taxonomy" id="626774"/>
    <lineage>
        <taxon>Bacteria</taxon>
        <taxon>Pseudomonadati</taxon>
        <taxon>Pseudomonadota</taxon>
        <taxon>Gammaproteobacteria</taxon>
        <taxon>Enterobacterales</taxon>
        <taxon>Morganellaceae</taxon>
        <taxon>Proteus</taxon>
    </lineage>
</organism>
<dbReference type="Proteomes" id="UP000612266">
    <property type="component" value="Unassembled WGS sequence"/>
</dbReference>
<proteinExistence type="predicted"/>
<evidence type="ECO:0000313" key="1">
    <source>
        <dbReference type="EMBL" id="MBG2913522.1"/>
    </source>
</evidence>
<dbReference type="AlphaFoldDB" id="A0A8I0WNY1"/>
<dbReference type="RefSeq" id="WP_196563574.1">
    <property type="nucleotide sequence ID" value="NZ_JADSJR010000004.1"/>
</dbReference>
<gene>
    <name evidence="1" type="ORF">I4901_03980</name>
</gene>
<sequence length="264" mass="30601">MIIESIGRLEQKSSLNVLNQSSSADFNIKLNSVLLVENSVNEFFDVNSLNENDLTEDEPIYMEMGKSLDNVTNSYDVNYDNNSDTYLFDKSLSINNKKFNFFVDLSKKEIELIFSYLKNKNYDVNKLKNINSLIYSIDDLMKDVVEESIYETMNNDCSLSEKLDLIDALSEIVSENKKIKGSFKDNLIRRLSDVSLNELFSLCDKYEEQYEIEGSFLISKFIFQLIDDFNKLNKNKIKLNEDLKRGLNSIILLKSLKLKDNNII</sequence>
<evidence type="ECO:0000313" key="2">
    <source>
        <dbReference type="Proteomes" id="UP000612266"/>
    </source>
</evidence>
<dbReference type="EMBL" id="JADSJR010000004">
    <property type="protein sequence ID" value="MBG2913522.1"/>
    <property type="molecule type" value="Genomic_DNA"/>
</dbReference>
<reference evidence="1" key="1">
    <citation type="submission" date="2020-11" db="EMBL/GenBank/DDBJ databases">
        <title>Enhanced detection system for hospital associated transmission using whole genome sequencing surveillance.</title>
        <authorList>
            <person name="Harrison L.H."/>
            <person name="Van Tyne D."/>
            <person name="Marsh J.W."/>
            <person name="Griffith M.P."/>
            <person name="Snyder D.J."/>
            <person name="Cooper V.S."/>
            <person name="Mustapha M."/>
        </authorList>
    </citation>
    <scope>NUCLEOTIDE SEQUENCE</scope>
    <source>
        <strain evidence="1">PR00070</strain>
    </source>
</reference>
<accession>A0A8I0WNY1</accession>
<name>A0A8I0WNY1_9GAMM</name>
<comment type="caution">
    <text evidence="1">The sequence shown here is derived from an EMBL/GenBank/DDBJ whole genome shotgun (WGS) entry which is preliminary data.</text>
</comment>